<reference evidence="2 3" key="1">
    <citation type="journal article" date="2015" name="Genome Announc.">
        <title>Expanding the biotechnology potential of lactobacilli through comparative genomics of 213 strains and associated genera.</title>
        <authorList>
            <person name="Sun Z."/>
            <person name="Harris H.M."/>
            <person name="McCann A."/>
            <person name="Guo C."/>
            <person name="Argimon S."/>
            <person name="Zhang W."/>
            <person name="Yang X."/>
            <person name="Jeffery I.B."/>
            <person name="Cooney J.C."/>
            <person name="Kagawa T.F."/>
            <person name="Liu W."/>
            <person name="Song Y."/>
            <person name="Salvetti E."/>
            <person name="Wrobel A."/>
            <person name="Rasinkangas P."/>
            <person name="Parkhill J."/>
            <person name="Rea M.C."/>
            <person name="O'Sullivan O."/>
            <person name="Ritari J."/>
            <person name="Douillard F.P."/>
            <person name="Paul Ross R."/>
            <person name="Yang R."/>
            <person name="Briner A.E."/>
            <person name="Felis G.E."/>
            <person name="de Vos W.M."/>
            <person name="Barrangou R."/>
            <person name="Klaenhammer T.R."/>
            <person name="Caufield P.W."/>
            <person name="Cui Y."/>
            <person name="Zhang H."/>
            <person name="O'Toole P.W."/>
        </authorList>
    </citation>
    <scope>NUCLEOTIDE SEQUENCE [LARGE SCALE GENOMIC DNA]</scope>
    <source>
        <strain evidence="2 3">DSM 15833</strain>
    </source>
</reference>
<protein>
    <recommendedName>
        <fullName evidence="4">Pore-forming protein</fullName>
    </recommendedName>
</protein>
<evidence type="ECO:0000313" key="2">
    <source>
        <dbReference type="EMBL" id="KRL77608.1"/>
    </source>
</evidence>
<dbReference type="Pfam" id="PF17255">
    <property type="entry name" value="EbsA"/>
    <property type="match status" value="1"/>
</dbReference>
<feature type="transmembrane region" description="Helical" evidence="1">
    <location>
        <begin position="77"/>
        <end position="97"/>
    </location>
</feature>
<gene>
    <name evidence="2" type="ORF">FC36_GL001335</name>
</gene>
<organism evidence="2 3">
    <name type="scientific">Ligilactobacillus equi DSM 15833 = JCM 10991</name>
    <dbReference type="NCBI Taxonomy" id="1423740"/>
    <lineage>
        <taxon>Bacteria</taxon>
        <taxon>Bacillati</taxon>
        <taxon>Bacillota</taxon>
        <taxon>Bacilli</taxon>
        <taxon>Lactobacillales</taxon>
        <taxon>Lactobacillaceae</taxon>
        <taxon>Ligilactobacillus</taxon>
    </lineage>
</organism>
<sequence>MTIENPPLNDVFLIITRKFFKILKIVANFFRYNGSEVKIIMKKYYYQPNIAVSVISWSYTAIVFLVAMLLWLEITVLQVWTFLVLAIFLFLTGVQIWRRRVEVTEKGLIFRSVISFNDVALGWKKIHEMEYRHHQLIIKTKFKEYKFLFGRKAGQEILEKWYQVR</sequence>
<dbReference type="AlphaFoldDB" id="A0A0R1TGC3"/>
<name>A0A0R1TGC3_9LACO</name>
<dbReference type="STRING" id="1423740.FC36_GL001335"/>
<dbReference type="PATRIC" id="fig|1423740.3.peg.1436"/>
<dbReference type="InterPro" id="IPR020215">
    <property type="entry name" value="EbsA-like"/>
</dbReference>
<evidence type="ECO:0008006" key="4">
    <source>
        <dbReference type="Google" id="ProtNLM"/>
    </source>
</evidence>
<keyword evidence="1" id="KW-0812">Transmembrane</keyword>
<dbReference type="EMBL" id="AZFH01000166">
    <property type="protein sequence ID" value="KRL77608.1"/>
    <property type="molecule type" value="Genomic_DNA"/>
</dbReference>
<evidence type="ECO:0000313" key="3">
    <source>
        <dbReference type="Proteomes" id="UP000051048"/>
    </source>
</evidence>
<keyword evidence="1" id="KW-1133">Transmembrane helix</keyword>
<proteinExistence type="predicted"/>
<evidence type="ECO:0000256" key="1">
    <source>
        <dbReference type="SAM" id="Phobius"/>
    </source>
</evidence>
<accession>A0A0R1TGC3</accession>
<comment type="caution">
    <text evidence="2">The sequence shown here is derived from an EMBL/GenBank/DDBJ whole genome shotgun (WGS) entry which is preliminary data.</text>
</comment>
<feature type="transmembrane region" description="Helical" evidence="1">
    <location>
        <begin position="50"/>
        <end position="71"/>
    </location>
</feature>
<keyword evidence="1" id="KW-0472">Membrane</keyword>
<dbReference type="Proteomes" id="UP000051048">
    <property type="component" value="Unassembled WGS sequence"/>
</dbReference>